<comment type="caution">
    <text evidence="20">The sequence shown here is derived from an EMBL/GenBank/DDBJ whole genome shotgun (WGS) entry which is preliminary data.</text>
</comment>
<evidence type="ECO:0000256" key="5">
    <source>
        <dbReference type="ARBA" id="ARBA00022555"/>
    </source>
</evidence>
<dbReference type="SUPFAM" id="SSF54991">
    <property type="entry name" value="Anticodon-binding domain of PheRS"/>
    <property type="match status" value="1"/>
</dbReference>
<dbReference type="InterPro" id="IPR002547">
    <property type="entry name" value="tRNA-bd_dom"/>
</dbReference>
<comment type="similarity">
    <text evidence="2 15">Belongs to the phenylalanyl-tRNA synthetase beta subunit family. Type 1 subfamily.</text>
</comment>
<dbReference type="Pfam" id="PF03147">
    <property type="entry name" value="FDX-ACB"/>
    <property type="match status" value="1"/>
</dbReference>
<evidence type="ECO:0000259" key="18">
    <source>
        <dbReference type="PROSITE" id="PS51447"/>
    </source>
</evidence>
<evidence type="ECO:0000256" key="12">
    <source>
        <dbReference type="ARBA" id="ARBA00022917"/>
    </source>
</evidence>
<evidence type="ECO:0000256" key="13">
    <source>
        <dbReference type="ARBA" id="ARBA00023146"/>
    </source>
</evidence>
<evidence type="ECO:0000259" key="17">
    <source>
        <dbReference type="PROSITE" id="PS50886"/>
    </source>
</evidence>
<dbReference type="Gene3D" id="2.40.50.140">
    <property type="entry name" value="Nucleic acid-binding proteins"/>
    <property type="match status" value="1"/>
</dbReference>
<feature type="binding site" evidence="15">
    <location>
        <position position="468"/>
    </location>
    <ligand>
        <name>Mg(2+)</name>
        <dbReference type="ChEBI" id="CHEBI:18420"/>
        <note>shared with alpha subunit</note>
    </ligand>
</feature>
<keyword evidence="10 15" id="KW-0460">Magnesium</keyword>
<evidence type="ECO:0000256" key="16">
    <source>
        <dbReference type="PROSITE-ProRule" id="PRU00209"/>
    </source>
</evidence>
<evidence type="ECO:0000256" key="7">
    <source>
        <dbReference type="ARBA" id="ARBA00022723"/>
    </source>
</evidence>
<reference evidence="20 21" key="1">
    <citation type="submission" date="2024-06" db="EMBL/GenBank/DDBJ databases">
        <title>Genomic Encyclopedia of Type Strains, Phase IV (KMG-IV): sequencing the most valuable type-strain genomes for metagenomic binning, comparative biology and taxonomic classification.</title>
        <authorList>
            <person name="Goeker M."/>
        </authorList>
    </citation>
    <scope>NUCLEOTIDE SEQUENCE [LARGE SCALE GENOMIC DNA]</scope>
    <source>
        <strain evidence="20 21">DSM 23520</strain>
    </source>
</reference>
<dbReference type="InterPro" id="IPR036690">
    <property type="entry name" value="Fdx_antiC-bd_sf"/>
</dbReference>
<dbReference type="PANTHER" id="PTHR10947:SF0">
    <property type="entry name" value="PHENYLALANINE--TRNA LIGASE BETA SUBUNIT"/>
    <property type="match status" value="1"/>
</dbReference>
<dbReference type="InterPro" id="IPR005121">
    <property type="entry name" value="Fdx_antiC-bd"/>
</dbReference>
<evidence type="ECO:0000256" key="9">
    <source>
        <dbReference type="ARBA" id="ARBA00022840"/>
    </source>
</evidence>
<evidence type="ECO:0000256" key="4">
    <source>
        <dbReference type="ARBA" id="ARBA00022490"/>
    </source>
</evidence>
<dbReference type="HAMAP" id="MF_00283">
    <property type="entry name" value="Phe_tRNA_synth_beta1"/>
    <property type="match status" value="1"/>
</dbReference>
<dbReference type="NCBIfam" id="NF045760">
    <property type="entry name" value="YtpR"/>
    <property type="match status" value="1"/>
</dbReference>
<dbReference type="SUPFAM" id="SSF50249">
    <property type="entry name" value="Nucleic acid-binding proteins"/>
    <property type="match status" value="1"/>
</dbReference>
<dbReference type="InterPro" id="IPR033714">
    <property type="entry name" value="tRNA_bind_bactPheRS"/>
</dbReference>
<dbReference type="SMART" id="SM00873">
    <property type="entry name" value="B3_4"/>
    <property type="match status" value="1"/>
</dbReference>
<dbReference type="Gene3D" id="3.30.930.10">
    <property type="entry name" value="Bira Bifunctional Protein, Domain 2"/>
    <property type="match status" value="1"/>
</dbReference>
<dbReference type="SMART" id="SM00896">
    <property type="entry name" value="FDX-ACB"/>
    <property type="match status" value="1"/>
</dbReference>
<feature type="domain" description="B5" evidence="19">
    <location>
        <begin position="409"/>
        <end position="484"/>
    </location>
</feature>
<dbReference type="Gene3D" id="3.30.56.10">
    <property type="match status" value="2"/>
</dbReference>
<dbReference type="InterPro" id="IPR012340">
    <property type="entry name" value="NA-bd_OB-fold"/>
</dbReference>
<feature type="binding site" evidence="15">
    <location>
        <position position="472"/>
    </location>
    <ligand>
        <name>Mg(2+)</name>
        <dbReference type="ChEBI" id="CHEBI:18420"/>
        <note>shared with alpha subunit</note>
    </ligand>
</feature>
<gene>
    <name evidence="15" type="primary">pheT</name>
    <name evidence="20" type="ORF">ABID56_000676</name>
</gene>
<feature type="domain" description="TRNA-binding" evidence="17">
    <location>
        <begin position="40"/>
        <end position="155"/>
    </location>
</feature>
<feature type="domain" description="FDX-ACB" evidence="18">
    <location>
        <begin position="715"/>
        <end position="808"/>
    </location>
</feature>
<evidence type="ECO:0000256" key="6">
    <source>
        <dbReference type="ARBA" id="ARBA00022598"/>
    </source>
</evidence>
<keyword evidence="6 15" id="KW-0436">Ligase</keyword>
<dbReference type="InterPro" id="IPR045864">
    <property type="entry name" value="aa-tRNA-synth_II/BPL/LPL"/>
</dbReference>
<evidence type="ECO:0000259" key="19">
    <source>
        <dbReference type="PROSITE" id="PS51483"/>
    </source>
</evidence>
<keyword evidence="9 15" id="KW-0067">ATP-binding</keyword>
<evidence type="ECO:0000313" key="21">
    <source>
        <dbReference type="Proteomes" id="UP001549167"/>
    </source>
</evidence>
<keyword evidence="12 15" id="KW-0648">Protein biosynthesis</keyword>
<dbReference type="SMART" id="SM00874">
    <property type="entry name" value="B5"/>
    <property type="match status" value="1"/>
</dbReference>
<dbReference type="InterPro" id="IPR005147">
    <property type="entry name" value="tRNA_synthase_B5-dom"/>
</dbReference>
<keyword evidence="7 15" id="KW-0479">Metal-binding</keyword>
<proteinExistence type="inferred from homology"/>
<dbReference type="Gene3D" id="3.50.40.10">
    <property type="entry name" value="Phenylalanyl-trna Synthetase, Chain B, domain 3"/>
    <property type="match status" value="1"/>
</dbReference>
<dbReference type="InterPro" id="IPR009061">
    <property type="entry name" value="DNA-bd_dom_put_sf"/>
</dbReference>
<evidence type="ECO:0000256" key="15">
    <source>
        <dbReference type="HAMAP-Rule" id="MF_00283"/>
    </source>
</evidence>
<feature type="binding site" evidence="15">
    <location>
        <position position="471"/>
    </location>
    <ligand>
        <name>Mg(2+)</name>
        <dbReference type="ChEBI" id="CHEBI:18420"/>
        <note>shared with alpha subunit</note>
    </ligand>
</feature>
<accession>A0ABV2KSP7</accession>
<evidence type="ECO:0000256" key="1">
    <source>
        <dbReference type="ARBA" id="ARBA00004496"/>
    </source>
</evidence>
<keyword evidence="5 16" id="KW-0820">tRNA-binding</keyword>
<dbReference type="EC" id="6.1.1.20" evidence="15"/>
<comment type="subcellular location">
    <subcellularLocation>
        <location evidence="1 15">Cytoplasm</location>
    </subcellularLocation>
</comment>
<dbReference type="InterPro" id="IPR041616">
    <property type="entry name" value="PheRS_beta_core"/>
</dbReference>
<comment type="subunit">
    <text evidence="3 15">Tetramer of two alpha and two beta subunits.</text>
</comment>
<dbReference type="InterPro" id="IPR020825">
    <property type="entry name" value="Phe-tRNA_synthase-like_B3/B4"/>
</dbReference>
<dbReference type="PROSITE" id="PS51483">
    <property type="entry name" value="B5"/>
    <property type="match status" value="1"/>
</dbReference>
<dbReference type="Pfam" id="PF03483">
    <property type="entry name" value="B3_4"/>
    <property type="match status" value="1"/>
</dbReference>
<evidence type="ECO:0000256" key="14">
    <source>
        <dbReference type="ARBA" id="ARBA00049255"/>
    </source>
</evidence>
<evidence type="ECO:0000256" key="11">
    <source>
        <dbReference type="ARBA" id="ARBA00022884"/>
    </source>
</evidence>
<keyword evidence="13 15" id="KW-0030">Aminoacyl-tRNA synthetase</keyword>
<dbReference type="Gene3D" id="3.30.70.380">
    <property type="entry name" value="Ferrodoxin-fold anticodon-binding domain"/>
    <property type="match status" value="1"/>
</dbReference>
<dbReference type="Pfam" id="PF17759">
    <property type="entry name" value="tRNA_synthFbeta"/>
    <property type="match status" value="1"/>
</dbReference>
<dbReference type="InterPro" id="IPR005146">
    <property type="entry name" value="B3/B4_tRNA-bd"/>
</dbReference>
<protein>
    <recommendedName>
        <fullName evidence="15">Phenylalanine--tRNA ligase beta subunit</fullName>
        <ecNumber evidence="15">6.1.1.20</ecNumber>
    </recommendedName>
    <alternativeName>
        <fullName evidence="15">Phenylalanyl-tRNA synthetase beta subunit</fullName>
        <shortName evidence="15">PheRS</shortName>
    </alternativeName>
</protein>
<dbReference type="Proteomes" id="UP001549167">
    <property type="component" value="Unassembled WGS sequence"/>
</dbReference>
<dbReference type="NCBIfam" id="TIGR00472">
    <property type="entry name" value="pheT_bact"/>
    <property type="match status" value="1"/>
</dbReference>
<dbReference type="InterPro" id="IPR004532">
    <property type="entry name" value="Phe-tRNA-ligase_IIc_bsu_bact"/>
</dbReference>
<keyword evidence="21" id="KW-1185">Reference proteome</keyword>
<dbReference type="SUPFAM" id="SSF46955">
    <property type="entry name" value="Putative DNA-binding domain"/>
    <property type="match status" value="1"/>
</dbReference>
<dbReference type="EMBL" id="JBEPMX010000002">
    <property type="protein sequence ID" value="MET3682595.1"/>
    <property type="molecule type" value="Genomic_DNA"/>
</dbReference>
<evidence type="ECO:0000256" key="3">
    <source>
        <dbReference type="ARBA" id="ARBA00011209"/>
    </source>
</evidence>
<dbReference type="SUPFAM" id="SSF55681">
    <property type="entry name" value="Class II aaRS and biotin synthetases"/>
    <property type="match status" value="1"/>
</dbReference>
<keyword evidence="4 15" id="KW-0963">Cytoplasm</keyword>
<dbReference type="CDD" id="cd02796">
    <property type="entry name" value="tRNA_bind_bactPheRS"/>
    <property type="match status" value="1"/>
</dbReference>
<dbReference type="PROSITE" id="PS51447">
    <property type="entry name" value="FDX_ACB"/>
    <property type="match status" value="1"/>
</dbReference>
<feature type="binding site" evidence="15">
    <location>
        <position position="462"/>
    </location>
    <ligand>
        <name>Mg(2+)</name>
        <dbReference type="ChEBI" id="CHEBI:18420"/>
        <note>shared with alpha subunit</note>
    </ligand>
</feature>
<name>A0ABV2KSP7_9BACI</name>
<sequence>MFVSTNWLKQYVDVDHVSTEQLAEDITKTGVEVEQVMPPVIESDQLVVGYVQQCEQHPNADKLNLCQVDVGEDHVSQIVCGADNVAAGHHVIVAKPGAVLPGGMKIKKTKLRGEASEGMICSLQELGVDEKYIADDYKDGIYVIEEDVEVGQLAAPLLNLDDAIIEFDVTPNRSDCLSMLGMAYEVAAMYDQSITLPDATVNASDKQSSDYIDVTIQDEQANPYYGAWIIDGLTVTTSPLWLQNRLISAGIRPINNVVDVTNYILLEYGQPLHAFDYDRFDSKHVVTRLAEDGETIRTLDGEERTLSDHHLVITNGEEAHAIAGVMGGEQSEVQHDTTTVLLEAAYFDPQTIRTSSKDHGIRSEASVRYEKGLDITRVKEAASRAAQLLAQLGNGTVLGDIVEAGSTDWTPHRIQFTQSEMARRIGADITLKQMINIVERLRFDYEVDGEAITVTAPPRRQDITIKEDMLEEIARLYGYDHIPYTLPVGEMSPGGLTRQQTLLRDVHGYLQASGLYEAVTYSLTTEAKADRFMSPDIRELNVSPVKLAMPMSDLHSHLRLSAVPELLTSLQYNIARNQYHIGLYELGSVYTQTNGAGSQPIERLRLSAAVTGMWENHAWQGERKPVDFFVLKGVLEGLVDYLAIDGVSFKQAEIDDLHPGRTAVVELNGTVIGYIGQVHPTVEKEFDLQPTYVFDLNLEALIAETNTQSGYEPISKYPAIAQDLAFVVDQTVPAAELEQAIVDKGQPHLRSVRVFDVYEGEHMEPGKKSVAFNLMFQNQERTLTDEEIEQARATIVTHLESQFDATLRG</sequence>
<dbReference type="PANTHER" id="PTHR10947">
    <property type="entry name" value="PHENYLALANYL-TRNA SYNTHETASE BETA CHAIN AND LEUCINE-RICH REPEAT-CONTAINING PROTEIN 47"/>
    <property type="match status" value="1"/>
</dbReference>
<dbReference type="PROSITE" id="PS50886">
    <property type="entry name" value="TRBD"/>
    <property type="match status" value="1"/>
</dbReference>
<comment type="cofactor">
    <cofactor evidence="15">
        <name>Mg(2+)</name>
        <dbReference type="ChEBI" id="CHEBI:18420"/>
    </cofactor>
    <text evidence="15">Binds 2 magnesium ions per tetramer.</text>
</comment>
<evidence type="ECO:0000256" key="2">
    <source>
        <dbReference type="ARBA" id="ARBA00008653"/>
    </source>
</evidence>
<organism evidence="20 21">
    <name type="scientific">Alkalibacillus flavidus</name>
    <dbReference type="NCBI Taxonomy" id="546021"/>
    <lineage>
        <taxon>Bacteria</taxon>
        <taxon>Bacillati</taxon>
        <taxon>Bacillota</taxon>
        <taxon>Bacilli</taxon>
        <taxon>Bacillales</taxon>
        <taxon>Bacillaceae</taxon>
        <taxon>Alkalibacillus</taxon>
    </lineage>
</organism>
<dbReference type="InterPro" id="IPR045060">
    <property type="entry name" value="Phe-tRNA-ligase_IIc_bsu"/>
</dbReference>
<evidence type="ECO:0000256" key="8">
    <source>
        <dbReference type="ARBA" id="ARBA00022741"/>
    </source>
</evidence>
<comment type="catalytic activity">
    <reaction evidence="14 15">
        <text>tRNA(Phe) + L-phenylalanine + ATP = L-phenylalanyl-tRNA(Phe) + AMP + diphosphate + H(+)</text>
        <dbReference type="Rhea" id="RHEA:19413"/>
        <dbReference type="Rhea" id="RHEA-COMP:9668"/>
        <dbReference type="Rhea" id="RHEA-COMP:9699"/>
        <dbReference type="ChEBI" id="CHEBI:15378"/>
        <dbReference type="ChEBI" id="CHEBI:30616"/>
        <dbReference type="ChEBI" id="CHEBI:33019"/>
        <dbReference type="ChEBI" id="CHEBI:58095"/>
        <dbReference type="ChEBI" id="CHEBI:78442"/>
        <dbReference type="ChEBI" id="CHEBI:78531"/>
        <dbReference type="ChEBI" id="CHEBI:456215"/>
        <dbReference type="EC" id="6.1.1.20"/>
    </reaction>
</comment>
<dbReference type="SUPFAM" id="SSF56037">
    <property type="entry name" value="PheT/TilS domain"/>
    <property type="match status" value="1"/>
</dbReference>
<dbReference type="Pfam" id="PF01588">
    <property type="entry name" value="tRNA_bind"/>
    <property type="match status" value="1"/>
</dbReference>
<dbReference type="RefSeq" id="WP_354219210.1">
    <property type="nucleotide sequence ID" value="NZ_JBEPMX010000002.1"/>
</dbReference>
<keyword evidence="11 16" id="KW-0694">RNA-binding</keyword>
<dbReference type="Pfam" id="PF03484">
    <property type="entry name" value="B5"/>
    <property type="match status" value="1"/>
</dbReference>
<evidence type="ECO:0000256" key="10">
    <source>
        <dbReference type="ARBA" id="ARBA00022842"/>
    </source>
</evidence>
<dbReference type="CDD" id="cd00769">
    <property type="entry name" value="PheRS_beta_core"/>
    <property type="match status" value="1"/>
</dbReference>
<keyword evidence="8 15" id="KW-0547">Nucleotide-binding</keyword>
<dbReference type="GO" id="GO:0004826">
    <property type="term" value="F:phenylalanine-tRNA ligase activity"/>
    <property type="evidence" value="ECO:0007669"/>
    <property type="project" value="UniProtKB-EC"/>
</dbReference>
<evidence type="ECO:0000313" key="20">
    <source>
        <dbReference type="EMBL" id="MET3682595.1"/>
    </source>
</evidence>